<dbReference type="AlphaFoldDB" id="A0A328PRD7"/>
<protein>
    <submittedName>
        <fullName evidence="1">Uncharacterized protein</fullName>
    </submittedName>
</protein>
<proteinExistence type="predicted"/>
<keyword evidence="2" id="KW-1185">Reference proteome</keyword>
<evidence type="ECO:0000313" key="1">
    <source>
        <dbReference type="EMBL" id="RAO94887.1"/>
    </source>
</evidence>
<reference evidence="2" key="1">
    <citation type="submission" date="2018-06" db="EMBL/GenBank/DDBJ databases">
        <authorList>
            <person name="Martinez Ocampo F."/>
            <person name="Quiroz Castaneda R.E."/>
            <person name="Rojas Lopez X."/>
        </authorList>
    </citation>
    <scope>NUCLEOTIDE SEQUENCE [LARGE SCALE GENOMIC DNA]</scope>
    <source>
        <strain evidence="2">INIFAP02</strain>
    </source>
</reference>
<name>A0A328PRD7_9MOLU</name>
<dbReference type="Proteomes" id="UP000249762">
    <property type="component" value="Unassembled WGS sequence"/>
</dbReference>
<evidence type="ECO:0000313" key="2">
    <source>
        <dbReference type="Proteomes" id="UP000249762"/>
    </source>
</evidence>
<sequence length="122" mass="13340">MLLLKLVLGVAGVGAGVGVPVVASKVVGLVPNTVAEMTGINQTNTWKSIQERIAERKTNSRVQEALKELINKECKLIQNPQGINNGYDELYACKGGLIRLISTILVLKNLSRMIQILIFLRK</sequence>
<accession>A0A328PRD7</accession>
<dbReference type="EMBL" id="QKVO01000013">
    <property type="protein sequence ID" value="RAO94887.1"/>
    <property type="molecule type" value="Genomic_DNA"/>
</dbReference>
<comment type="caution">
    <text evidence="1">The sequence shown here is derived from an EMBL/GenBank/DDBJ whole genome shotgun (WGS) entry which is preliminary data.</text>
</comment>
<gene>
    <name evidence="1" type="ORF">DNK47_02720</name>
</gene>
<organism evidence="1 2">
    <name type="scientific">Mycoplasma wenyonii</name>
    <dbReference type="NCBI Taxonomy" id="65123"/>
    <lineage>
        <taxon>Bacteria</taxon>
        <taxon>Bacillati</taxon>
        <taxon>Mycoplasmatota</taxon>
        <taxon>Mollicutes</taxon>
        <taxon>Mycoplasmataceae</taxon>
        <taxon>Mycoplasma</taxon>
    </lineage>
</organism>